<evidence type="ECO:0000259" key="2">
    <source>
        <dbReference type="Pfam" id="PF08547"/>
    </source>
</evidence>
<dbReference type="Gene3D" id="2.60.120.430">
    <property type="entry name" value="Galactose-binding lectin"/>
    <property type="match status" value="1"/>
</dbReference>
<dbReference type="InterPro" id="IPR008979">
    <property type="entry name" value="Galactose-bd-like_sf"/>
</dbReference>
<comment type="caution">
    <text evidence="3">The sequence shown here is derived from an EMBL/GenBank/DDBJ whole genome shotgun (WGS) entry which is preliminary data.</text>
</comment>
<dbReference type="InterPro" id="IPR039131">
    <property type="entry name" value="NDUFAF1"/>
</dbReference>
<dbReference type="InterPro" id="IPR013857">
    <property type="entry name" value="NADH-UbQ_OxRdtase-assoc_prot30"/>
</dbReference>
<organism evidence="3">
    <name type="scientific">marine sediment metagenome</name>
    <dbReference type="NCBI Taxonomy" id="412755"/>
    <lineage>
        <taxon>unclassified sequences</taxon>
        <taxon>metagenomes</taxon>
        <taxon>ecological metagenomes</taxon>
    </lineage>
</organism>
<sequence length="159" mass="17334">MKQLTPNWEFVSDTVMGGVSSGGVAEEIVGGRNATVLRGKVSLENNGGFIQMAFDRHEGGSDVDVSAWDGIAIDVYGDGDTYDVRLRTAQLSRPWQSFRADFVGHPQWQNVKIPFSSLVSHRVEAIFDPTCLRRIGILAIGRARDACIAVSNIGFYSAN</sequence>
<feature type="domain" description="NADH:ubiquinone oxidoreductase intermediate-associated protein 30" evidence="2">
    <location>
        <begin position="5"/>
        <end position="142"/>
    </location>
</feature>
<protein>
    <recommendedName>
        <fullName evidence="2">NADH:ubiquinone oxidoreductase intermediate-associated protein 30 domain-containing protein</fullName>
    </recommendedName>
</protein>
<dbReference type="AlphaFoldDB" id="A0A0F9JYE4"/>
<accession>A0A0F9JYE4</accession>
<dbReference type="Pfam" id="PF08547">
    <property type="entry name" value="CIA30"/>
    <property type="match status" value="1"/>
</dbReference>
<evidence type="ECO:0000256" key="1">
    <source>
        <dbReference type="ARBA" id="ARBA00007884"/>
    </source>
</evidence>
<dbReference type="SUPFAM" id="SSF49785">
    <property type="entry name" value="Galactose-binding domain-like"/>
    <property type="match status" value="1"/>
</dbReference>
<name>A0A0F9JYE4_9ZZZZ</name>
<reference evidence="3" key="1">
    <citation type="journal article" date="2015" name="Nature">
        <title>Complex archaea that bridge the gap between prokaryotes and eukaryotes.</title>
        <authorList>
            <person name="Spang A."/>
            <person name="Saw J.H."/>
            <person name="Jorgensen S.L."/>
            <person name="Zaremba-Niedzwiedzka K."/>
            <person name="Martijn J."/>
            <person name="Lind A.E."/>
            <person name="van Eijk R."/>
            <person name="Schleper C."/>
            <person name="Guy L."/>
            <person name="Ettema T.J."/>
        </authorList>
    </citation>
    <scope>NUCLEOTIDE SEQUENCE</scope>
</reference>
<dbReference type="PANTHER" id="PTHR13194">
    <property type="entry name" value="COMPLEX I INTERMEDIATE-ASSOCIATED PROTEIN 30"/>
    <property type="match status" value="1"/>
</dbReference>
<dbReference type="PANTHER" id="PTHR13194:SF19">
    <property type="entry name" value="NAD(P)-BINDING ROSSMANN-FOLD SUPERFAMILY PROTEIN"/>
    <property type="match status" value="1"/>
</dbReference>
<comment type="similarity">
    <text evidence="1">Belongs to the CIA30 family.</text>
</comment>
<proteinExistence type="inferred from homology"/>
<dbReference type="EMBL" id="LAZR01009083">
    <property type="protein sequence ID" value="KKM74774.1"/>
    <property type="molecule type" value="Genomic_DNA"/>
</dbReference>
<gene>
    <name evidence="3" type="ORF">LCGC14_1396990</name>
</gene>
<evidence type="ECO:0000313" key="3">
    <source>
        <dbReference type="EMBL" id="KKM74774.1"/>
    </source>
</evidence>